<dbReference type="RefSeq" id="XP_052942736.1">
    <property type="nucleotide sequence ID" value="XM_053086134.1"/>
</dbReference>
<dbReference type="Gene3D" id="3.40.50.620">
    <property type="entry name" value="HUPs"/>
    <property type="match status" value="1"/>
</dbReference>
<dbReference type="GeneID" id="77725335"/>
<name>A0AA38H5R6_9TREE</name>
<dbReference type="GO" id="GO:0005634">
    <property type="term" value="C:nucleus"/>
    <property type="evidence" value="ECO:0007669"/>
    <property type="project" value="TreeGrafter"/>
</dbReference>
<dbReference type="PANTHER" id="PTHR31285:SF0">
    <property type="entry name" value="NICOTINAMIDE MONONUCLEOTIDE ADENYLYLTRANSFERASE"/>
    <property type="match status" value="1"/>
</dbReference>
<evidence type="ECO:0008006" key="3">
    <source>
        <dbReference type="Google" id="ProtNLM"/>
    </source>
</evidence>
<dbReference type="Proteomes" id="UP001164286">
    <property type="component" value="Unassembled WGS sequence"/>
</dbReference>
<organism evidence="1 2">
    <name type="scientific">Dioszegia hungarica</name>
    <dbReference type="NCBI Taxonomy" id="4972"/>
    <lineage>
        <taxon>Eukaryota</taxon>
        <taxon>Fungi</taxon>
        <taxon>Dikarya</taxon>
        <taxon>Basidiomycota</taxon>
        <taxon>Agaricomycotina</taxon>
        <taxon>Tremellomycetes</taxon>
        <taxon>Tremellales</taxon>
        <taxon>Bulleribasidiaceae</taxon>
        <taxon>Dioszegia</taxon>
    </lineage>
</organism>
<proteinExistence type="predicted"/>
<accession>A0AA38H5R6</accession>
<dbReference type="EMBL" id="JAKWFO010000013">
    <property type="protein sequence ID" value="KAI9632959.1"/>
    <property type="molecule type" value="Genomic_DNA"/>
</dbReference>
<evidence type="ECO:0000313" key="2">
    <source>
        <dbReference type="Proteomes" id="UP001164286"/>
    </source>
</evidence>
<dbReference type="InterPro" id="IPR014729">
    <property type="entry name" value="Rossmann-like_a/b/a_fold"/>
</dbReference>
<sequence length="301" mass="32515">MSVPLATPSRDAIQAAIDRVSADRNAFELIHVSQPTWPFASEASQSSERAHIVILDSSFNPPHFAHEAMASSTFPPPLVSSDVDSQPPYSARLLLFSVRNIQKTPKAGDASPVQRLEMTLLLAARLAKSHALPGGVAVGILNEPTFVGKSRILHSHLSSPISPTASSSTSVPPAGRRIKLSFLIGSDTLTRFFQPSFYGGISGMNAASEEYFGMGSLLICGRRGEGKESRAVEQEVLDREEVRPWVEKGLVRMLESNQGGQEDISSTTIRTAIRDGDDAVLGGLIPEEIMAYIRREGLYTS</sequence>
<keyword evidence="2" id="KW-1185">Reference proteome</keyword>
<comment type="caution">
    <text evidence="1">The sequence shown here is derived from an EMBL/GenBank/DDBJ whole genome shotgun (WGS) entry which is preliminary data.</text>
</comment>
<dbReference type="GO" id="GO:0016887">
    <property type="term" value="F:ATP hydrolysis activity"/>
    <property type="evidence" value="ECO:0007669"/>
    <property type="project" value="TreeGrafter"/>
</dbReference>
<reference evidence="1" key="1">
    <citation type="journal article" date="2022" name="G3 (Bethesda)">
        <title>High quality genome of the basidiomycete yeast Dioszegia hungarica PDD-24b-2 isolated from cloud water.</title>
        <authorList>
            <person name="Jarrige D."/>
            <person name="Haridas S."/>
            <person name="Bleykasten-Grosshans C."/>
            <person name="Joly M."/>
            <person name="Nadalig T."/>
            <person name="Sancelme M."/>
            <person name="Vuilleumier S."/>
            <person name="Grigoriev I.V."/>
            <person name="Amato P."/>
            <person name="Bringel F."/>
        </authorList>
    </citation>
    <scope>NUCLEOTIDE SEQUENCE</scope>
    <source>
        <strain evidence="1">PDD-24b-2</strain>
    </source>
</reference>
<dbReference type="GO" id="GO:0005737">
    <property type="term" value="C:cytoplasm"/>
    <property type="evidence" value="ECO:0007669"/>
    <property type="project" value="TreeGrafter"/>
</dbReference>
<dbReference type="GO" id="GO:0000309">
    <property type="term" value="F:nicotinamide-nucleotide adenylyltransferase activity"/>
    <property type="evidence" value="ECO:0007669"/>
    <property type="project" value="TreeGrafter"/>
</dbReference>
<dbReference type="AlphaFoldDB" id="A0AA38H5R6"/>
<gene>
    <name evidence="1" type="ORF">MKK02DRAFT_19725</name>
</gene>
<protein>
    <recommendedName>
        <fullName evidence="3">Nicotinamide-nucleotide adenylyltransferase</fullName>
    </recommendedName>
</protein>
<dbReference type="PANTHER" id="PTHR31285">
    <property type="entry name" value="NICOTINAMIDE MONONUCLEOTIDE ADENYLYLTRANSFERASE"/>
    <property type="match status" value="1"/>
</dbReference>
<dbReference type="SUPFAM" id="SSF52374">
    <property type="entry name" value="Nucleotidylyl transferase"/>
    <property type="match status" value="1"/>
</dbReference>
<evidence type="ECO:0000313" key="1">
    <source>
        <dbReference type="EMBL" id="KAI9632959.1"/>
    </source>
</evidence>